<dbReference type="Pfam" id="PF08450">
    <property type="entry name" value="SGL"/>
    <property type="match status" value="1"/>
</dbReference>
<name>A0ABU1UBP2_9MICC</name>
<feature type="domain" description="SMP-30/Gluconolactonase/LRE-like region" evidence="2">
    <location>
        <begin position="60"/>
        <end position="295"/>
    </location>
</feature>
<comment type="caution">
    <text evidence="3">The sequence shown here is derived from an EMBL/GenBank/DDBJ whole genome shotgun (WGS) entry which is preliminary data.</text>
</comment>
<dbReference type="EMBL" id="JAVDVQ010000006">
    <property type="protein sequence ID" value="MDR7082592.1"/>
    <property type="molecule type" value="Genomic_DNA"/>
</dbReference>
<evidence type="ECO:0000313" key="4">
    <source>
        <dbReference type="Proteomes" id="UP001252243"/>
    </source>
</evidence>
<accession>A0ABU1UBP2</accession>
<dbReference type="RefSeq" id="WP_310056067.1">
    <property type="nucleotide sequence ID" value="NZ_JAVDVQ010000006.1"/>
</dbReference>
<reference evidence="3 4" key="1">
    <citation type="submission" date="2023-07" db="EMBL/GenBank/DDBJ databases">
        <title>Sorghum-associated microbial communities from plants grown in Nebraska, USA.</title>
        <authorList>
            <person name="Schachtman D."/>
        </authorList>
    </citation>
    <scope>NUCLEOTIDE SEQUENCE [LARGE SCALE GENOMIC DNA]</scope>
    <source>
        <strain evidence="3 4">BE167</strain>
    </source>
</reference>
<gene>
    <name evidence="3" type="ORF">J2X01_001881</name>
</gene>
<evidence type="ECO:0000259" key="2">
    <source>
        <dbReference type="Pfam" id="PF08450"/>
    </source>
</evidence>
<dbReference type="Proteomes" id="UP001252243">
    <property type="component" value="Unassembled WGS sequence"/>
</dbReference>
<evidence type="ECO:0000313" key="3">
    <source>
        <dbReference type="EMBL" id="MDR7082592.1"/>
    </source>
</evidence>
<dbReference type="InterPro" id="IPR013658">
    <property type="entry name" value="SGL"/>
</dbReference>
<organism evidence="3 4">
    <name type="scientific">Arthrobacter ginsengisoli</name>
    <dbReference type="NCBI Taxonomy" id="1356565"/>
    <lineage>
        <taxon>Bacteria</taxon>
        <taxon>Bacillati</taxon>
        <taxon>Actinomycetota</taxon>
        <taxon>Actinomycetes</taxon>
        <taxon>Micrococcales</taxon>
        <taxon>Micrococcaceae</taxon>
        <taxon>Arthrobacter</taxon>
    </lineage>
</organism>
<keyword evidence="4" id="KW-1185">Reference proteome</keyword>
<feature type="signal peptide" evidence="1">
    <location>
        <begin position="1"/>
        <end position="32"/>
    </location>
</feature>
<sequence length="325" mass="33461">MRNIHAGKSIRRLAVGIIALGAFLVPAPLATASGADRDGRSPVITLPGATGAEGIAAAGGSTFFAGDLLNGNIFRGDIDEGKAKLFIEAPAGRAAVGMKVDRDNDLLFVAGGATGQAYVYDLETKKTVQVYDLAPAGASFINDVTLTRDGAWFTNSRAGELYRIPVSRDGTPGDIRTLALDAPAGTVDEGFNLNGIAAADDGGTLIVGHFGRGALYAVDPDDGSNKAIDVTDSSGAPVTVTNVDGIVIRDNTLWAVQNFLNQVSRIDLNGSLGQGEVQEVITSPYFDIPTTAALFGDTLALVNAKFTTPAATSFEAVLVRACSGG</sequence>
<protein>
    <submittedName>
        <fullName evidence="3">Sugar lactone lactonase YvrE</fullName>
    </submittedName>
</protein>
<proteinExistence type="predicted"/>
<evidence type="ECO:0000256" key="1">
    <source>
        <dbReference type="SAM" id="SignalP"/>
    </source>
</evidence>
<dbReference type="InterPro" id="IPR011042">
    <property type="entry name" value="6-blade_b-propeller_TolB-like"/>
</dbReference>
<dbReference type="SUPFAM" id="SSF63829">
    <property type="entry name" value="Calcium-dependent phosphotriesterase"/>
    <property type="match status" value="1"/>
</dbReference>
<feature type="chain" id="PRO_5045095752" evidence="1">
    <location>
        <begin position="33"/>
        <end position="325"/>
    </location>
</feature>
<keyword evidence="1" id="KW-0732">Signal</keyword>
<dbReference type="Gene3D" id="2.120.10.30">
    <property type="entry name" value="TolB, C-terminal domain"/>
    <property type="match status" value="1"/>
</dbReference>